<organism evidence="2 3">
    <name type="scientific">Postia placenta MAD-698-R-SB12</name>
    <dbReference type="NCBI Taxonomy" id="670580"/>
    <lineage>
        <taxon>Eukaryota</taxon>
        <taxon>Fungi</taxon>
        <taxon>Dikarya</taxon>
        <taxon>Basidiomycota</taxon>
        <taxon>Agaricomycotina</taxon>
        <taxon>Agaricomycetes</taxon>
        <taxon>Polyporales</taxon>
        <taxon>Adustoporiaceae</taxon>
        <taxon>Rhodonia</taxon>
    </lineage>
</organism>
<evidence type="ECO:0000256" key="1">
    <source>
        <dbReference type="SAM" id="MobiDB-lite"/>
    </source>
</evidence>
<dbReference type="RefSeq" id="XP_024334368.1">
    <property type="nucleotide sequence ID" value="XM_024481363.1"/>
</dbReference>
<proteinExistence type="predicted"/>
<keyword evidence="3" id="KW-1185">Reference proteome</keyword>
<protein>
    <submittedName>
        <fullName evidence="2">Uncharacterized protein</fullName>
    </submittedName>
</protein>
<dbReference type="GeneID" id="36326313"/>
<sequence>MSTTTISSPQSPRTLPYAPLFFAARTSASTSSQLFSHNTAMLACDAFISAPSSRSVPSASAPAVAAARRHTSRNHSGRQQAPPVLY</sequence>
<accession>A0A1X6MMD5</accession>
<dbReference type="Proteomes" id="UP000194127">
    <property type="component" value="Unassembled WGS sequence"/>
</dbReference>
<gene>
    <name evidence="2" type="ORF">POSPLADRAFT_1061269</name>
</gene>
<feature type="compositionally biased region" description="Low complexity" evidence="1">
    <location>
        <begin position="52"/>
        <end position="66"/>
    </location>
</feature>
<dbReference type="AlphaFoldDB" id="A0A1X6MMD5"/>
<dbReference type="EMBL" id="KZ110607">
    <property type="protein sequence ID" value="OSX57574.1"/>
    <property type="molecule type" value="Genomic_DNA"/>
</dbReference>
<feature type="compositionally biased region" description="Basic residues" evidence="1">
    <location>
        <begin position="67"/>
        <end position="76"/>
    </location>
</feature>
<reference evidence="2 3" key="1">
    <citation type="submission" date="2017-04" db="EMBL/GenBank/DDBJ databases">
        <title>Genome Sequence of the Model Brown-Rot Fungus Postia placenta SB12.</title>
        <authorList>
            <consortium name="DOE Joint Genome Institute"/>
            <person name="Gaskell J."/>
            <person name="Kersten P."/>
            <person name="Larrondo L.F."/>
            <person name="Canessa P."/>
            <person name="Martinez D."/>
            <person name="Hibbett D."/>
            <person name="Schmoll M."/>
            <person name="Kubicek C.P."/>
            <person name="Martinez A.T."/>
            <person name="Yadav J."/>
            <person name="Master E."/>
            <person name="Magnuson J.K."/>
            <person name="James T."/>
            <person name="Yaver D."/>
            <person name="Berka R."/>
            <person name="Labutti K."/>
            <person name="Lipzen A."/>
            <person name="Aerts A."/>
            <person name="Barry K."/>
            <person name="Henrissat B."/>
            <person name="Blanchette R."/>
            <person name="Grigoriev I."/>
            <person name="Cullen D."/>
        </authorList>
    </citation>
    <scope>NUCLEOTIDE SEQUENCE [LARGE SCALE GENOMIC DNA]</scope>
    <source>
        <strain evidence="2 3">MAD-698-R-SB12</strain>
    </source>
</reference>
<feature type="region of interest" description="Disordered" evidence="1">
    <location>
        <begin position="52"/>
        <end position="86"/>
    </location>
</feature>
<evidence type="ECO:0000313" key="3">
    <source>
        <dbReference type="Proteomes" id="UP000194127"/>
    </source>
</evidence>
<name>A0A1X6MMD5_9APHY</name>
<evidence type="ECO:0000313" key="2">
    <source>
        <dbReference type="EMBL" id="OSX57574.1"/>
    </source>
</evidence>